<comment type="caution">
    <text evidence="1">The sequence shown here is derived from an EMBL/GenBank/DDBJ whole genome shotgun (WGS) entry which is preliminary data.</text>
</comment>
<gene>
    <name evidence="1" type="ORF">HKW66_Vig0119500</name>
</gene>
<organism evidence="1 2">
    <name type="scientific">Phaseolus angularis</name>
    <name type="common">Azuki bean</name>
    <name type="synonym">Vigna angularis</name>
    <dbReference type="NCBI Taxonomy" id="3914"/>
    <lineage>
        <taxon>Eukaryota</taxon>
        <taxon>Viridiplantae</taxon>
        <taxon>Streptophyta</taxon>
        <taxon>Embryophyta</taxon>
        <taxon>Tracheophyta</taxon>
        <taxon>Spermatophyta</taxon>
        <taxon>Magnoliopsida</taxon>
        <taxon>eudicotyledons</taxon>
        <taxon>Gunneridae</taxon>
        <taxon>Pentapetalae</taxon>
        <taxon>rosids</taxon>
        <taxon>fabids</taxon>
        <taxon>Fabales</taxon>
        <taxon>Fabaceae</taxon>
        <taxon>Papilionoideae</taxon>
        <taxon>50 kb inversion clade</taxon>
        <taxon>NPAAA clade</taxon>
        <taxon>indigoferoid/millettioid clade</taxon>
        <taxon>Phaseoleae</taxon>
        <taxon>Vigna</taxon>
    </lineage>
</organism>
<evidence type="ECO:0000313" key="1">
    <source>
        <dbReference type="EMBL" id="KAG2384858.1"/>
    </source>
</evidence>
<proteinExistence type="predicted"/>
<name>A0A8T0JW52_PHAAN</name>
<accession>A0A8T0JW52</accession>
<reference evidence="1 2" key="1">
    <citation type="submission" date="2020-05" db="EMBL/GenBank/DDBJ databases">
        <title>Vigna angularis (adzuki bean) Var. LongXiaoDou No. 4 denovo assembly.</title>
        <authorList>
            <person name="Xiang H."/>
        </authorList>
    </citation>
    <scope>NUCLEOTIDE SEQUENCE [LARGE SCALE GENOMIC DNA]</scope>
    <source>
        <tissue evidence="1">Leaf</tissue>
    </source>
</reference>
<dbReference type="EMBL" id="JABFOF010000008">
    <property type="protein sequence ID" value="KAG2384858.1"/>
    <property type="molecule type" value="Genomic_DNA"/>
</dbReference>
<protein>
    <submittedName>
        <fullName evidence="1">Uncharacterized protein</fullName>
    </submittedName>
</protein>
<sequence length="99" mass="11043">MVNKTDGGKRVLEFEYILVQHKDAVSPVLWMPRVFVGVVREFGGRPMIDVVQRRVILSCSNSESLPGKASDWSPARVMSLLGSNFNLGKISFLMPFACQ</sequence>
<dbReference type="AlphaFoldDB" id="A0A8T0JW52"/>
<evidence type="ECO:0000313" key="2">
    <source>
        <dbReference type="Proteomes" id="UP000743370"/>
    </source>
</evidence>
<dbReference type="Proteomes" id="UP000743370">
    <property type="component" value="Unassembled WGS sequence"/>
</dbReference>